<protein>
    <submittedName>
        <fullName evidence="1">GLPGLI family protein</fullName>
    </submittedName>
</protein>
<name>A0A2P8HHD3_CHINA</name>
<proteinExistence type="predicted"/>
<gene>
    <name evidence="1" type="ORF">CLV51_104305</name>
</gene>
<reference evidence="1 2" key="1">
    <citation type="submission" date="2018-03" db="EMBL/GenBank/DDBJ databases">
        <title>Genomic Encyclopedia of Archaeal and Bacterial Type Strains, Phase II (KMG-II): from individual species to whole genera.</title>
        <authorList>
            <person name="Goeker M."/>
        </authorList>
    </citation>
    <scope>NUCLEOTIDE SEQUENCE [LARGE SCALE GENOMIC DNA]</scope>
    <source>
        <strain evidence="1 2">DSM 24859</strain>
    </source>
</reference>
<dbReference type="RefSeq" id="WP_106529918.1">
    <property type="nucleotide sequence ID" value="NZ_PYAW01000004.1"/>
</dbReference>
<dbReference type="EMBL" id="PYAW01000004">
    <property type="protein sequence ID" value="PSL45599.1"/>
    <property type="molecule type" value="Genomic_DNA"/>
</dbReference>
<dbReference type="OrthoDB" id="1440774at2"/>
<organism evidence="1 2">
    <name type="scientific">Chitinophaga niastensis</name>
    <dbReference type="NCBI Taxonomy" id="536980"/>
    <lineage>
        <taxon>Bacteria</taxon>
        <taxon>Pseudomonadati</taxon>
        <taxon>Bacteroidota</taxon>
        <taxon>Chitinophagia</taxon>
        <taxon>Chitinophagales</taxon>
        <taxon>Chitinophagaceae</taxon>
        <taxon>Chitinophaga</taxon>
    </lineage>
</organism>
<dbReference type="Proteomes" id="UP000240971">
    <property type="component" value="Unassembled WGS sequence"/>
</dbReference>
<dbReference type="NCBIfam" id="TIGR01200">
    <property type="entry name" value="GLPGLI"/>
    <property type="match status" value="1"/>
</dbReference>
<evidence type="ECO:0000313" key="2">
    <source>
        <dbReference type="Proteomes" id="UP000240971"/>
    </source>
</evidence>
<keyword evidence="2" id="KW-1185">Reference proteome</keyword>
<dbReference type="Pfam" id="PF09697">
    <property type="entry name" value="Porph_ging"/>
    <property type="match status" value="1"/>
</dbReference>
<dbReference type="AlphaFoldDB" id="A0A2P8HHD3"/>
<sequence length="267" mass="29869">MKKIIFTLSLGMLLFTANGQQKQGKVLYERTVQMQMRMQGMGDEAAHLLPHTRKDKLEVLFDNNQSLRRTVEDDAPDEFSSAEGGMQIHMVMADANDVTYTNFATDHVVEQREFGAKNYIIADSIHKLNWKLTGETTTILNYPCQQAITQRIGKRIVTTMDNGEMKKQEVADTSNITVWFTPSIPVPAGPEYQGQLPGLILGIDINDSRSVYKAIEVSAQADLSAIKEPSKGKKVTTAEFAKERDKLVEEMQRNNSGGKGRSIRISQ</sequence>
<accession>A0A2P8HHD3</accession>
<evidence type="ECO:0000313" key="1">
    <source>
        <dbReference type="EMBL" id="PSL45599.1"/>
    </source>
</evidence>
<comment type="caution">
    <text evidence="1">The sequence shown here is derived from an EMBL/GenBank/DDBJ whole genome shotgun (WGS) entry which is preliminary data.</text>
</comment>
<dbReference type="InterPro" id="IPR005901">
    <property type="entry name" value="GLPGLI"/>
</dbReference>